<sequence>MKKNINILITATSRRVAMIRGFQRAIRELGLSGSVQATDTDRLSSGLRFCDKFHIVPLSGSKKYLSAILDICKKEKIDIVVPTIDEELEIFGQHKDDFEAIGVIALVSKKSVGEICNDKYLTAKFFEERRFPFAETFLPDEIDFGSVKYPLFIKPRIGRGGVHAFPVRSETELKFFIDYIDGPVIQRYLKGAEYTVDVCAGLDGRILSVVPRERLVIRSGVCDRGRTVKDKEIIDISKQICEELEIVGPVNLQCIKENKKITFFEINPRFSGAIQLTVAAGADFFAMIIKEALGIAQKPVIGEFKDELVMMSYEESLFESMGK</sequence>
<dbReference type="Gene3D" id="3.30.470.20">
    <property type="entry name" value="ATP-grasp fold, B domain"/>
    <property type="match status" value="1"/>
</dbReference>
<dbReference type="Gene3D" id="3.40.50.20">
    <property type="match status" value="1"/>
</dbReference>
<dbReference type="AlphaFoldDB" id="A0A3B1CVI7"/>
<name>A0A3B1CVI7_9ZZZZ</name>
<dbReference type="Pfam" id="PF15632">
    <property type="entry name" value="ATPgrasp_Ter"/>
    <property type="match status" value="1"/>
</dbReference>
<protein>
    <recommendedName>
        <fullName evidence="1">ATP-grasp domain-containing protein</fullName>
    </recommendedName>
</protein>
<dbReference type="GO" id="GO:0005524">
    <property type="term" value="F:ATP binding"/>
    <property type="evidence" value="ECO:0007669"/>
    <property type="project" value="InterPro"/>
</dbReference>
<dbReference type="GO" id="GO:0046872">
    <property type="term" value="F:metal ion binding"/>
    <property type="evidence" value="ECO:0007669"/>
    <property type="project" value="InterPro"/>
</dbReference>
<dbReference type="SUPFAM" id="SSF56059">
    <property type="entry name" value="Glutathione synthetase ATP-binding domain-like"/>
    <property type="match status" value="1"/>
</dbReference>
<dbReference type="Pfam" id="PF21360">
    <property type="entry name" value="PylC-like_N"/>
    <property type="match status" value="1"/>
</dbReference>
<evidence type="ECO:0000313" key="2">
    <source>
        <dbReference type="EMBL" id="VAX23185.1"/>
    </source>
</evidence>
<feature type="domain" description="ATP-grasp" evidence="1">
    <location>
        <begin position="123"/>
        <end position="293"/>
    </location>
</feature>
<accession>A0A3B1CVI7</accession>
<dbReference type="EMBL" id="UOGE01000082">
    <property type="protein sequence ID" value="VAX23185.1"/>
    <property type="molecule type" value="Genomic_DNA"/>
</dbReference>
<reference evidence="2" key="1">
    <citation type="submission" date="2018-06" db="EMBL/GenBank/DDBJ databases">
        <authorList>
            <person name="Zhirakovskaya E."/>
        </authorList>
    </citation>
    <scope>NUCLEOTIDE SEQUENCE</scope>
</reference>
<dbReference type="InterPro" id="IPR048764">
    <property type="entry name" value="PylC_N"/>
</dbReference>
<organism evidence="2">
    <name type="scientific">hydrothermal vent metagenome</name>
    <dbReference type="NCBI Taxonomy" id="652676"/>
    <lineage>
        <taxon>unclassified sequences</taxon>
        <taxon>metagenomes</taxon>
        <taxon>ecological metagenomes</taxon>
    </lineage>
</organism>
<evidence type="ECO:0000259" key="1">
    <source>
        <dbReference type="PROSITE" id="PS50975"/>
    </source>
</evidence>
<proteinExistence type="predicted"/>
<gene>
    <name evidence="2" type="ORF">MNBD_NITROSPINAE02-1814</name>
</gene>
<dbReference type="InterPro" id="IPR011761">
    <property type="entry name" value="ATP-grasp"/>
</dbReference>
<dbReference type="PROSITE" id="PS50975">
    <property type="entry name" value="ATP_GRASP"/>
    <property type="match status" value="1"/>
</dbReference>